<keyword evidence="2" id="KW-1185">Reference proteome</keyword>
<evidence type="ECO:0000313" key="2">
    <source>
        <dbReference type="Proteomes" id="UP000789860"/>
    </source>
</evidence>
<dbReference type="EMBL" id="CAJVPM010016362">
    <property type="protein sequence ID" value="CAG8613599.1"/>
    <property type="molecule type" value="Genomic_DNA"/>
</dbReference>
<comment type="caution">
    <text evidence="1">The sequence shown here is derived from an EMBL/GenBank/DDBJ whole genome shotgun (WGS) entry which is preliminary data.</text>
</comment>
<gene>
    <name evidence="1" type="ORF">SCALOS_LOCUS7383</name>
</gene>
<protein>
    <submittedName>
        <fullName evidence="1">10611_t:CDS:1</fullName>
    </submittedName>
</protein>
<accession>A0ACA9MYR1</accession>
<feature type="non-terminal residue" evidence="1">
    <location>
        <position position="1"/>
    </location>
</feature>
<organism evidence="1 2">
    <name type="scientific">Scutellospora calospora</name>
    <dbReference type="NCBI Taxonomy" id="85575"/>
    <lineage>
        <taxon>Eukaryota</taxon>
        <taxon>Fungi</taxon>
        <taxon>Fungi incertae sedis</taxon>
        <taxon>Mucoromycota</taxon>
        <taxon>Glomeromycotina</taxon>
        <taxon>Glomeromycetes</taxon>
        <taxon>Diversisporales</taxon>
        <taxon>Gigasporaceae</taxon>
        <taxon>Scutellospora</taxon>
    </lineage>
</organism>
<reference evidence="1" key="1">
    <citation type="submission" date="2021-06" db="EMBL/GenBank/DDBJ databases">
        <authorList>
            <person name="Kallberg Y."/>
            <person name="Tangrot J."/>
            <person name="Rosling A."/>
        </authorList>
    </citation>
    <scope>NUCLEOTIDE SEQUENCE</scope>
    <source>
        <strain evidence="1">AU212A</strain>
    </source>
</reference>
<proteinExistence type="predicted"/>
<dbReference type="Proteomes" id="UP000789860">
    <property type="component" value="Unassembled WGS sequence"/>
</dbReference>
<name>A0ACA9MYR1_9GLOM</name>
<evidence type="ECO:0000313" key="1">
    <source>
        <dbReference type="EMBL" id="CAG8613599.1"/>
    </source>
</evidence>
<sequence>TGSQNTDSPNEDNSAKATTEIASENVTKEADKSHLTKTVENSDSEKDNNMEEITFNIVTSKKRKKKNSSKDGSSSSE</sequence>